<proteinExistence type="predicted"/>
<evidence type="ECO:0000313" key="12">
    <source>
        <dbReference type="Proteomes" id="UP000048289"/>
    </source>
</evidence>
<evidence type="ECO:0000313" key="16">
    <source>
        <dbReference type="Proteomes" id="UP000050164"/>
    </source>
</evidence>
<gene>
    <name evidence="5" type="ORF">ERS007679_03947</name>
    <name evidence="1" type="ORF">ERS007681_04613</name>
    <name evidence="7" type="ORF">ERS007703_04589</name>
    <name evidence="8" type="ORF">ERS007720_04848</name>
    <name evidence="6" type="ORF">ERS007741_03188</name>
    <name evidence="4" type="ORF">ERS027646_03657</name>
    <name evidence="3" type="ORF">ERS027659_03054</name>
    <name evidence="2" type="ORF">ERS027661_02599</name>
</gene>
<evidence type="ECO:0000313" key="5">
    <source>
        <dbReference type="EMBL" id="COW50286.1"/>
    </source>
</evidence>
<dbReference type="Proteomes" id="UP000049023">
    <property type="component" value="Unassembled WGS sequence"/>
</dbReference>
<evidence type="ECO:0000313" key="8">
    <source>
        <dbReference type="EMBL" id="COX74254.1"/>
    </source>
</evidence>
<evidence type="ECO:0000313" key="3">
    <source>
        <dbReference type="EMBL" id="CKS40306.1"/>
    </source>
</evidence>
<name>A0A0U0S4T1_MYCTX</name>
<dbReference type="EMBL" id="CNFT01000823">
    <property type="protein sequence ID" value="CKS40306.1"/>
    <property type="molecule type" value="Genomic_DNA"/>
</dbReference>
<dbReference type="AlphaFoldDB" id="A0A0U0S4T1"/>
<dbReference type="Proteomes" id="UP000048600">
    <property type="component" value="Unassembled WGS sequence"/>
</dbReference>
<evidence type="ECO:0000313" key="15">
    <source>
        <dbReference type="Proteomes" id="UP000049023"/>
    </source>
</evidence>
<reference evidence="7" key="1">
    <citation type="submission" date="2015-03" db="EMBL/GenBank/DDBJ databases">
        <authorList>
            <person name="Murphy D."/>
        </authorList>
    </citation>
    <scope>NUCLEOTIDE SEQUENCE [LARGE SCALE GENOMIC DNA]</scope>
    <source>
        <strain evidence="7">K00500041</strain>
    </source>
</reference>
<dbReference type="EMBL" id="CSAD01000840">
    <property type="protein sequence ID" value="COW50286.1"/>
    <property type="molecule type" value="Genomic_DNA"/>
</dbReference>
<dbReference type="EMBL" id="CHKL01000451">
    <property type="protein sequence ID" value="COW80498.1"/>
    <property type="molecule type" value="Genomic_DNA"/>
</dbReference>
<dbReference type="Proteomes" id="UP000045842">
    <property type="component" value="Unassembled WGS sequence"/>
</dbReference>
<protein>
    <submittedName>
        <fullName evidence="2">Uncharacterized protein</fullName>
    </submittedName>
</protein>
<dbReference type="Proteomes" id="UP000048289">
    <property type="component" value="Unassembled WGS sequence"/>
</dbReference>
<evidence type="ECO:0000313" key="6">
    <source>
        <dbReference type="EMBL" id="COW80498.1"/>
    </source>
</evidence>
<evidence type="ECO:0000313" key="14">
    <source>
        <dbReference type="Proteomes" id="UP000048948"/>
    </source>
</evidence>
<evidence type="ECO:0000313" key="10">
    <source>
        <dbReference type="Proteomes" id="UP000044938"/>
    </source>
</evidence>
<evidence type="ECO:0000313" key="2">
    <source>
        <dbReference type="EMBL" id="CKS10851.1"/>
    </source>
</evidence>
<evidence type="ECO:0000313" key="11">
    <source>
        <dbReference type="Proteomes" id="UP000045842"/>
    </source>
</evidence>
<dbReference type="Proteomes" id="UP000044938">
    <property type="component" value="Unassembled WGS sequence"/>
</dbReference>
<sequence length="58" mass="6178">MIAESPTMPVGLSTLSSIIHPAAMATNTIDNASAAVCLRSSCFMRTENRVVAARSRRL</sequence>
<dbReference type="EMBL" id="CNFU01000569">
    <property type="protein sequence ID" value="CKS10851.1"/>
    <property type="molecule type" value="Genomic_DNA"/>
</dbReference>
<organism evidence="2 15">
    <name type="scientific">Mycobacterium tuberculosis</name>
    <dbReference type="NCBI Taxonomy" id="1773"/>
    <lineage>
        <taxon>Bacteria</taxon>
        <taxon>Bacillati</taxon>
        <taxon>Actinomycetota</taxon>
        <taxon>Actinomycetes</taxon>
        <taxon>Mycobacteriales</taxon>
        <taxon>Mycobacteriaceae</taxon>
        <taxon>Mycobacterium</taxon>
        <taxon>Mycobacterium tuberculosis complex</taxon>
    </lineage>
</organism>
<accession>A0A0U0S4T1</accession>
<evidence type="ECO:0000313" key="1">
    <source>
        <dbReference type="EMBL" id="CFE49052.1"/>
    </source>
</evidence>
<evidence type="ECO:0000313" key="9">
    <source>
        <dbReference type="Proteomes" id="UP000038802"/>
    </source>
</evidence>
<evidence type="ECO:0000313" key="13">
    <source>
        <dbReference type="Proteomes" id="UP000048600"/>
    </source>
</evidence>
<dbReference type="Proteomes" id="UP000050164">
    <property type="component" value="Unassembled WGS sequence"/>
</dbReference>
<reference evidence="9 10" key="2">
    <citation type="submission" date="2015-03" db="EMBL/GenBank/DDBJ databases">
        <authorList>
            <consortium name="Pathogen Informatics"/>
        </authorList>
    </citation>
    <scope>NUCLEOTIDE SEQUENCE [LARGE SCALE GENOMIC DNA]</scope>
    <source>
        <strain evidence="4 14">Bir 172</strain>
        <strain evidence="3 16">Bir 185</strain>
        <strain evidence="2 15">Bir 187</strain>
        <strain evidence="5 11">G09801536</strain>
        <strain evidence="1 12">G09901357</strain>
        <strain evidence="9">K00500041</strain>
        <strain evidence="8 10">M09401471</strain>
        <strain evidence="6 13">P00601463</strain>
    </source>
</reference>
<dbReference type="EMBL" id="CFOE01001220">
    <property type="protein sequence ID" value="CFE49052.1"/>
    <property type="molecule type" value="Genomic_DNA"/>
</dbReference>
<dbReference type="Proteomes" id="UP000048948">
    <property type="component" value="Unassembled WGS sequence"/>
</dbReference>
<dbReference type="EMBL" id="CSAE01000844">
    <property type="protein sequence ID" value="COW99330.1"/>
    <property type="molecule type" value="Genomic_DNA"/>
</dbReference>
<evidence type="ECO:0000313" key="4">
    <source>
        <dbReference type="EMBL" id="CKT48175.1"/>
    </source>
</evidence>
<dbReference type="EMBL" id="CNGE01000902">
    <property type="protein sequence ID" value="CKT48175.1"/>
    <property type="molecule type" value="Genomic_DNA"/>
</dbReference>
<dbReference type="Proteomes" id="UP000038802">
    <property type="component" value="Unassembled WGS sequence"/>
</dbReference>
<evidence type="ECO:0000313" key="7">
    <source>
        <dbReference type="EMBL" id="COW99330.1"/>
    </source>
</evidence>
<dbReference type="EMBL" id="CSAJ01001211">
    <property type="protein sequence ID" value="COX74254.1"/>
    <property type="molecule type" value="Genomic_DNA"/>
</dbReference>